<evidence type="ECO:0000256" key="3">
    <source>
        <dbReference type="ARBA" id="ARBA00022833"/>
    </source>
</evidence>
<dbReference type="UniPathway" id="UPA00071"/>
<dbReference type="InterPro" id="IPR036409">
    <property type="entry name" value="Aldolase_II/adducin_N_sf"/>
</dbReference>
<keyword evidence="3" id="KW-0862">Zinc</keyword>
<evidence type="ECO:0000313" key="10">
    <source>
        <dbReference type="Proteomes" id="UP000195607"/>
    </source>
</evidence>
<keyword evidence="5" id="KW-0456">Lyase</keyword>
<evidence type="ECO:0000256" key="2">
    <source>
        <dbReference type="ARBA" id="ARBA00022723"/>
    </source>
</evidence>
<reference evidence="9" key="3">
    <citation type="submission" date="2016-06" db="EMBL/GenBank/DDBJ databases">
        <authorList>
            <person name="Toshchakov V.S."/>
        </authorList>
    </citation>
    <scope>NUCLEOTIDE SEQUENCE [LARGE SCALE GENOMIC DNA]</scope>
    <source>
        <strain>PM4 (JCM 30641</strain>
        <strain evidence="9">\VKM B-2940)</strain>
    </source>
</reference>
<dbReference type="OrthoDB" id="18709at2157"/>
<dbReference type="InterPro" id="IPR050197">
    <property type="entry name" value="Aldolase_class_II_sugar_metab"/>
</dbReference>
<dbReference type="KEGG" id="cdiv:CPM_1786"/>
<sequence length="218" mass="24457">MSDYKRQITIQSDLEFKKITDDIIKVGNKLYSRGLLYATSGNISSVLKYDPLELAITASGVDKGNMDAKNVLIVDSSGEVIEGNGKPSAETLLHLAVIRNMKAKSIIHTHSIWSTILSRRYLSEGFVELNGYEMLKALEGNTTHNENEILPVFENSQDMVELSKKVSKYLIEHPKSHGFLLSGHGLYTWGKNLSEAMRSLEAIEFLLEIRGREISLER</sequence>
<keyword evidence="4" id="KW-0486">Methionine biosynthesis</keyword>
<name>A0A1N5WJR7_9ARCH</name>
<dbReference type="InterPro" id="IPR001303">
    <property type="entry name" value="Aldolase_II/adducin_N"/>
</dbReference>
<evidence type="ECO:0000256" key="5">
    <source>
        <dbReference type="ARBA" id="ARBA00023239"/>
    </source>
</evidence>
<dbReference type="Proteomes" id="UP000195607">
    <property type="component" value="Chromosome I"/>
</dbReference>
<evidence type="ECO:0000256" key="4">
    <source>
        <dbReference type="ARBA" id="ARBA00023167"/>
    </source>
</evidence>
<dbReference type="STRING" id="1673428.CPM_1786"/>
<protein>
    <submittedName>
        <fullName evidence="7">Methylthioribulose-1-phosphate dehydratase</fullName>
    </submittedName>
</protein>
<dbReference type="GO" id="GO:0019323">
    <property type="term" value="P:pentose catabolic process"/>
    <property type="evidence" value="ECO:0007669"/>
    <property type="project" value="TreeGrafter"/>
</dbReference>
<keyword evidence="1" id="KW-0028">Amino-acid biosynthesis</keyword>
<dbReference type="PANTHER" id="PTHR22789:SF0">
    <property type="entry name" value="3-OXO-TETRONATE 4-PHOSPHATE DECARBOXYLASE-RELATED"/>
    <property type="match status" value="1"/>
</dbReference>
<gene>
    <name evidence="8" type="ORF">CPM_1786</name>
    <name evidence="7" type="ORF">CSP5_1847</name>
</gene>
<evidence type="ECO:0000313" key="8">
    <source>
        <dbReference type="EMBL" id="SJK85565.1"/>
    </source>
</evidence>
<dbReference type="HAMAP" id="MF_01677">
    <property type="entry name" value="Salvage_MtnB"/>
    <property type="match status" value="1"/>
</dbReference>
<dbReference type="EMBL" id="LT719092">
    <property type="protein sequence ID" value="SJK85565.1"/>
    <property type="molecule type" value="Genomic_DNA"/>
</dbReference>
<evidence type="ECO:0000313" key="7">
    <source>
        <dbReference type="EMBL" id="SIM84935.1"/>
    </source>
</evidence>
<dbReference type="NCBIfam" id="TIGR03328">
    <property type="entry name" value="salvage_mtnB"/>
    <property type="match status" value="1"/>
</dbReference>
<dbReference type="Gene3D" id="3.40.225.10">
    <property type="entry name" value="Class II aldolase/adducin N-terminal domain"/>
    <property type="match status" value="1"/>
</dbReference>
<dbReference type="SMART" id="SM01007">
    <property type="entry name" value="Aldolase_II"/>
    <property type="match status" value="1"/>
</dbReference>
<dbReference type="Pfam" id="PF00596">
    <property type="entry name" value="Aldolase_II"/>
    <property type="match status" value="1"/>
</dbReference>
<keyword evidence="2" id="KW-0479">Metal-binding</keyword>
<reference evidence="8" key="2">
    <citation type="submission" date="2016-06" db="EMBL/GenBank/DDBJ databases">
        <authorList>
            <person name="Olsen C.W."/>
            <person name="Carey S."/>
            <person name="Hinshaw L."/>
            <person name="Karasin A.I."/>
        </authorList>
    </citation>
    <scope>NUCLEOTIDE SEQUENCE [LARGE SCALE GENOMIC DNA]</scope>
    <source>
        <strain evidence="8">PM4</strain>
    </source>
</reference>
<dbReference type="GO" id="GO:0005829">
    <property type="term" value="C:cytosol"/>
    <property type="evidence" value="ECO:0007669"/>
    <property type="project" value="TreeGrafter"/>
</dbReference>
<dbReference type="Proteomes" id="UP000187822">
    <property type="component" value="Chromosome I"/>
</dbReference>
<proteinExistence type="inferred from homology"/>
<dbReference type="PANTHER" id="PTHR22789">
    <property type="entry name" value="FUCULOSE PHOSPHATE ALDOLASE"/>
    <property type="match status" value="1"/>
</dbReference>
<evidence type="ECO:0000256" key="1">
    <source>
        <dbReference type="ARBA" id="ARBA00022605"/>
    </source>
</evidence>
<dbReference type="InterPro" id="IPR017714">
    <property type="entry name" value="MethylthioRu-1-P_deHdtase_MtnB"/>
</dbReference>
<dbReference type="EMBL" id="LT671858">
    <property type="protein sequence ID" value="SIM84935.1"/>
    <property type="molecule type" value="Genomic_DNA"/>
</dbReference>
<evidence type="ECO:0000313" key="9">
    <source>
        <dbReference type="Proteomes" id="UP000187822"/>
    </source>
</evidence>
<dbReference type="GO" id="GO:0016832">
    <property type="term" value="F:aldehyde-lyase activity"/>
    <property type="evidence" value="ECO:0007669"/>
    <property type="project" value="TreeGrafter"/>
</dbReference>
<feature type="domain" description="Class II aldolase/adducin N-terminal" evidence="6">
    <location>
        <begin position="21"/>
        <end position="211"/>
    </location>
</feature>
<accession>A0A1N5WJR7</accession>
<dbReference type="GO" id="GO:0019509">
    <property type="term" value="P:L-methionine salvage from methylthioadenosine"/>
    <property type="evidence" value="ECO:0007669"/>
    <property type="project" value="InterPro"/>
</dbReference>
<dbReference type="RefSeq" id="WP_083705384.1">
    <property type="nucleotide sequence ID" value="NZ_LT671858.1"/>
</dbReference>
<keyword evidence="9" id="KW-1185">Reference proteome</keyword>
<dbReference type="GO" id="GO:0046872">
    <property type="term" value="F:metal ion binding"/>
    <property type="evidence" value="ECO:0007669"/>
    <property type="project" value="UniProtKB-KW"/>
</dbReference>
<dbReference type="GeneID" id="41589084"/>
<evidence type="ECO:0000259" key="6">
    <source>
        <dbReference type="SMART" id="SM01007"/>
    </source>
</evidence>
<dbReference type="SUPFAM" id="SSF53639">
    <property type="entry name" value="AraD/HMP-PK domain-like"/>
    <property type="match status" value="1"/>
</dbReference>
<reference evidence="7 10" key="1">
    <citation type="submission" date="2016-04" db="EMBL/GenBank/DDBJ databases">
        <authorList>
            <person name="Evans L.H."/>
            <person name="Alamgir A."/>
            <person name="Owens N."/>
            <person name="Weber N.D."/>
            <person name="Virtaneva K."/>
            <person name="Barbian K."/>
            <person name="Babar A."/>
            <person name="Rosenke K."/>
        </authorList>
    </citation>
    <scope>NUCLEOTIDE SEQUENCE [LARGE SCALE GENOMIC DNA]</scope>
    <source>
        <strain evidence="7">S5</strain>
        <strain evidence="10">S5(T) (JCM 30642 \VKM B-2941)</strain>
    </source>
</reference>
<dbReference type="AlphaFoldDB" id="A0A1N5WJR7"/>
<organism evidence="7 10">
    <name type="scientific">Cuniculiplasma divulgatum</name>
    <dbReference type="NCBI Taxonomy" id="1673428"/>
    <lineage>
        <taxon>Archaea</taxon>
        <taxon>Methanobacteriati</taxon>
        <taxon>Thermoplasmatota</taxon>
        <taxon>Thermoplasmata</taxon>
        <taxon>Thermoplasmatales</taxon>
        <taxon>Cuniculiplasmataceae</taxon>
        <taxon>Cuniculiplasma</taxon>
    </lineage>
</organism>